<protein>
    <recommendedName>
        <fullName evidence="9">Cytochrome P450</fullName>
    </recommendedName>
</protein>
<comment type="cofactor">
    <cofactor evidence="1">
        <name>heme</name>
        <dbReference type="ChEBI" id="CHEBI:30413"/>
    </cofactor>
</comment>
<dbReference type="Proteomes" id="UP000620124">
    <property type="component" value="Unassembled WGS sequence"/>
</dbReference>
<comment type="similarity">
    <text evidence="2">Belongs to the cytochrome P450 family.</text>
</comment>
<dbReference type="CDD" id="cd11041">
    <property type="entry name" value="CYP503A1-like"/>
    <property type="match status" value="1"/>
</dbReference>
<dbReference type="GO" id="GO:0020037">
    <property type="term" value="F:heme binding"/>
    <property type="evidence" value="ECO:0007669"/>
    <property type="project" value="InterPro"/>
</dbReference>
<dbReference type="PANTHER" id="PTHR46206">
    <property type="entry name" value="CYTOCHROME P450"/>
    <property type="match status" value="1"/>
</dbReference>
<keyword evidence="5" id="KW-0408">Iron</keyword>
<evidence type="ECO:0000256" key="3">
    <source>
        <dbReference type="ARBA" id="ARBA00022723"/>
    </source>
</evidence>
<feature type="chain" id="PRO_5034485671" description="Cytochrome P450" evidence="6">
    <location>
        <begin position="17"/>
        <end position="539"/>
    </location>
</feature>
<dbReference type="Gene3D" id="1.10.630.10">
    <property type="entry name" value="Cytochrome P450"/>
    <property type="match status" value="1"/>
</dbReference>
<dbReference type="SUPFAM" id="SSF48264">
    <property type="entry name" value="Cytochrome P450"/>
    <property type="match status" value="1"/>
</dbReference>
<sequence length="539" mass="61550">MAQSVLLYALIVIVSGLVLHSEIRRRKSDAHQVPAVSSAGIWQYYIGAARYIVQAPEIIEEGCNRYPGRVFRVPRMFRWDYIVSGTTLVDELTSAPENVISIVEGMQEELQADLTLDSEVFRNASRVDIVRGALTRNLNRFFPDLYDELICACEDVFALNGTEWKLVPALPSMKRLIARAINRIFVGLPVCRNEEYLELMMNFGIDAAIRGQVINLLPSFLQPVLGPFISSRKQSVRRSAKYLKDLINYRIGQEEKFGRDWSGKPNDFLSWLFEVLSDEEKNVPTITAWILITNMSALLSTTSVFTHAVFDLTANPQHIESLREEVEKVVGELGWTREAINKMPRIDSFLRESQRMHDNGPVTMFRKVMDPAGFEFSDGTLLPFGSMIGVASRVEHFNPSESKFKYYVSHRIVALMYNKFELTTKYELARYDDPMTFDPFRFSRKLEERAARGDDEGEHFTEYMISTSPEHLAFGHKQHACPGRFFVAAELKTLLAHLVMHYDLRAETEGVRPPDFAFGLAVLPSLSGNIFLRKRIAYE</sequence>
<evidence type="ECO:0000256" key="4">
    <source>
        <dbReference type="ARBA" id="ARBA00023002"/>
    </source>
</evidence>
<reference evidence="7" key="1">
    <citation type="submission" date="2020-05" db="EMBL/GenBank/DDBJ databases">
        <title>Mycena genomes resolve the evolution of fungal bioluminescence.</title>
        <authorList>
            <person name="Tsai I.J."/>
        </authorList>
    </citation>
    <scope>NUCLEOTIDE SEQUENCE</scope>
    <source>
        <strain evidence="7">CCC161011</strain>
    </source>
</reference>
<dbReference type="OrthoDB" id="1844152at2759"/>
<keyword evidence="6" id="KW-0732">Signal</keyword>
<dbReference type="EMBL" id="JACAZI010000005">
    <property type="protein sequence ID" value="KAF7359678.1"/>
    <property type="molecule type" value="Genomic_DNA"/>
</dbReference>
<keyword evidence="3" id="KW-0479">Metal-binding</keyword>
<gene>
    <name evidence="7" type="ORF">MVEN_00692100</name>
</gene>
<feature type="signal peptide" evidence="6">
    <location>
        <begin position="1"/>
        <end position="16"/>
    </location>
</feature>
<dbReference type="GO" id="GO:0016705">
    <property type="term" value="F:oxidoreductase activity, acting on paired donors, with incorporation or reduction of molecular oxygen"/>
    <property type="evidence" value="ECO:0007669"/>
    <property type="project" value="InterPro"/>
</dbReference>
<name>A0A8H6YH65_9AGAR</name>
<evidence type="ECO:0000256" key="1">
    <source>
        <dbReference type="ARBA" id="ARBA00001971"/>
    </source>
</evidence>
<evidence type="ECO:0000256" key="5">
    <source>
        <dbReference type="ARBA" id="ARBA00023004"/>
    </source>
</evidence>
<evidence type="ECO:0000313" key="7">
    <source>
        <dbReference type="EMBL" id="KAF7359678.1"/>
    </source>
</evidence>
<organism evidence="7 8">
    <name type="scientific">Mycena venus</name>
    <dbReference type="NCBI Taxonomy" id="2733690"/>
    <lineage>
        <taxon>Eukaryota</taxon>
        <taxon>Fungi</taxon>
        <taxon>Dikarya</taxon>
        <taxon>Basidiomycota</taxon>
        <taxon>Agaricomycotina</taxon>
        <taxon>Agaricomycetes</taxon>
        <taxon>Agaricomycetidae</taxon>
        <taxon>Agaricales</taxon>
        <taxon>Marasmiineae</taxon>
        <taxon>Mycenaceae</taxon>
        <taxon>Mycena</taxon>
    </lineage>
</organism>
<evidence type="ECO:0000313" key="8">
    <source>
        <dbReference type="Proteomes" id="UP000620124"/>
    </source>
</evidence>
<dbReference type="GO" id="GO:0004497">
    <property type="term" value="F:monooxygenase activity"/>
    <property type="evidence" value="ECO:0007669"/>
    <property type="project" value="InterPro"/>
</dbReference>
<evidence type="ECO:0000256" key="6">
    <source>
        <dbReference type="SAM" id="SignalP"/>
    </source>
</evidence>
<evidence type="ECO:0000256" key="2">
    <source>
        <dbReference type="ARBA" id="ARBA00010617"/>
    </source>
</evidence>
<evidence type="ECO:0008006" key="9">
    <source>
        <dbReference type="Google" id="ProtNLM"/>
    </source>
</evidence>
<comment type="caution">
    <text evidence="7">The sequence shown here is derived from an EMBL/GenBank/DDBJ whole genome shotgun (WGS) entry which is preliminary data.</text>
</comment>
<keyword evidence="4" id="KW-0560">Oxidoreductase</keyword>
<dbReference type="Pfam" id="PF00067">
    <property type="entry name" value="p450"/>
    <property type="match status" value="2"/>
</dbReference>
<proteinExistence type="inferred from homology"/>
<accession>A0A8H6YH65</accession>
<dbReference type="InterPro" id="IPR001128">
    <property type="entry name" value="Cyt_P450"/>
</dbReference>
<dbReference type="InterPro" id="IPR036396">
    <property type="entry name" value="Cyt_P450_sf"/>
</dbReference>
<keyword evidence="8" id="KW-1185">Reference proteome</keyword>
<dbReference type="AlphaFoldDB" id="A0A8H6YH65"/>
<dbReference type="GO" id="GO:0005506">
    <property type="term" value="F:iron ion binding"/>
    <property type="evidence" value="ECO:0007669"/>
    <property type="project" value="InterPro"/>
</dbReference>